<keyword evidence="4" id="KW-1185">Reference proteome</keyword>
<evidence type="ECO:0000313" key="4">
    <source>
        <dbReference type="Proteomes" id="UP001217838"/>
    </source>
</evidence>
<dbReference type="RefSeq" id="WP_271998828.1">
    <property type="nucleotide sequence ID" value="NZ_JAQNDN010000007.1"/>
</dbReference>
<comment type="caution">
    <text evidence="3">The sequence shown here is derived from an EMBL/GenBank/DDBJ whole genome shotgun (WGS) entry which is preliminary data.</text>
</comment>
<evidence type="ECO:0000256" key="1">
    <source>
        <dbReference type="SAM" id="MobiDB-lite"/>
    </source>
</evidence>
<sequence length="365" mass="37340">MPFPPLPSIPIPSPDDIVDGVKQAGGAVVDGAEAVGGAIVDGAEAVGGAVVDGAKAVGGAVVDGAKAVGGAIVDGAEAVGEAIVDAAEAIGEAADAVVEELGELYDEARDAVERAAECVASNFEDFAGNTLFAVVDGAVLKCDKAPGVPGRLTVVSTSTPVLAGRPVATVHDHKPGVNIFPFAGMCTATGHPCNPSPVPPWIPAARGLESQAPLLPSNGLLVCSRGGVIAIADPGQTSVNVKSDGVPLMPPGVDLEANLRQAANLRGLPMEARLLWFYEQVKNGGPWDYKQRGAQYEDFGNYNYGATGQALGIPSQVLRRMAGWAQKRAGTSRPEWGKPTDLCGDGSFGDDPRDQEMIDAGIHHD</sequence>
<dbReference type="Proteomes" id="UP001217838">
    <property type="component" value="Unassembled WGS sequence"/>
</dbReference>
<accession>A0ABT5B4X2</accession>
<dbReference type="InterPro" id="IPR025460">
    <property type="entry name" value="DUF4280"/>
</dbReference>
<reference evidence="3 4" key="1">
    <citation type="submission" date="2022-11" db="EMBL/GenBank/DDBJ databases">
        <title>Minimal conservation of predation-associated metabolite biosynthetic gene clusters underscores biosynthetic potential of Myxococcota including descriptions for ten novel species: Archangium lansinium sp. nov., Myxococcus landrumus sp. nov., Nannocystis bai.</title>
        <authorList>
            <person name="Ahearne A."/>
            <person name="Stevens C."/>
            <person name="Dowd S."/>
        </authorList>
    </citation>
    <scope>NUCLEOTIDE SEQUENCE [LARGE SCALE GENOMIC DNA]</scope>
    <source>
        <strain evidence="3 4">NCELM</strain>
    </source>
</reference>
<dbReference type="EMBL" id="JAQNDN010000007">
    <property type="protein sequence ID" value="MDC0669152.1"/>
    <property type="molecule type" value="Genomic_DNA"/>
</dbReference>
<dbReference type="Gene3D" id="1.20.120.20">
    <property type="entry name" value="Apolipoprotein"/>
    <property type="match status" value="1"/>
</dbReference>
<dbReference type="InterPro" id="IPR028946">
    <property type="entry name" value="Ntox44"/>
</dbReference>
<proteinExistence type="predicted"/>
<evidence type="ECO:0000313" key="3">
    <source>
        <dbReference type="EMBL" id="MDC0669152.1"/>
    </source>
</evidence>
<feature type="region of interest" description="Disordered" evidence="1">
    <location>
        <begin position="328"/>
        <end position="365"/>
    </location>
</feature>
<protein>
    <submittedName>
        <fullName evidence="3">PAAR-like protein</fullName>
    </submittedName>
</protein>
<evidence type="ECO:0000259" key="2">
    <source>
        <dbReference type="Pfam" id="PF15607"/>
    </source>
</evidence>
<feature type="compositionally biased region" description="Basic and acidic residues" evidence="1">
    <location>
        <begin position="350"/>
        <end position="365"/>
    </location>
</feature>
<dbReference type="Pfam" id="PF15607">
    <property type="entry name" value="Ntox44"/>
    <property type="match status" value="1"/>
</dbReference>
<feature type="domain" description="Bacterial toxin 44" evidence="2">
    <location>
        <begin position="289"/>
        <end position="363"/>
    </location>
</feature>
<gene>
    <name evidence="3" type="ORF">POL58_15480</name>
</gene>
<organism evidence="3 4">
    <name type="scientific">Nannocystis radixulma</name>
    <dbReference type="NCBI Taxonomy" id="2995305"/>
    <lineage>
        <taxon>Bacteria</taxon>
        <taxon>Pseudomonadati</taxon>
        <taxon>Myxococcota</taxon>
        <taxon>Polyangia</taxon>
        <taxon>Nannocystales</taxon>
        <taxon>Nannocystaceae</taxon>
        <taxon>Nannocystis</taxon>
    </lineage>
</organism>
<name>A0ABT5B4X2_9BACT</name>
<dbReference type="Pfam" id="PF14107">
    <property type="entry name" value="DUF4280"/>
    <property type="match status" value="1"/>
</dbReference>